<reference evidence="1" key="1">
    <citation type="submission" date="2018-10" db="EMBL/GenBank/DDBJ databases">
        <title>Hidden diversity of soil giant viruses.</title>
        <authorList>
            <person name="Schulz F."/>
            <person name="Alteio L."/>
            <person name="Goudeau D."/>
            <person name="Ryan E.M."/>
            <person name="Malmstrom R.R."/>
            <person name="Blanchard J."/>
            <person name="Woyke T."/>
        </authorList>
    </citation>
    <scope>NUCLEOTIDE SEQUENCE</scope>
    <source>
        <strain evidence="1">HYV1</strain>
    </source>
</reference>
<dbReference type="EMBL" id="MK072384">
    <property type="protein sequence ID" value="AYV82770.1"/>
    <property type="molecule type" value="Genomic_DNA"/>
</dbReference>
<protein>
    <submittedName>
        <fullName evidence="1">Uncharacterized protein</fullName>
    </submittedName>
</protein>
<proteinExistence type="predicted"/>
<gene>
    <name evidence="1" type="ORF">Hyperionvirus2_138</name>
</gene>
<organism evidence="1">
    <name type="scientific">Hyperionvirus sp</name>
    <dbReference type="NCBI Taxonomy" id="2487770"/>
    <lineage>
        <taxon>Viruses</taxon>
        <taxon>Varidnaviria</taxon>
        <taxon>Bamfordvirae</taxon>
        <taxon>Nucleocytoviricota</taxon>
        <taxon>Megaviricetes</taxon>
        <taxon>Imitervirales</taxon>
        <taxon>Mimiviridae</taxon>
        <taxon>Klosneuvirinae</taxon>
    </lineage>
</organism>
<name>A0A3G5A683_9VIRU</name>
<evidence type="ECO:0000313" key="1">
    <source>
        <dbReference type="EMBL" id="AYV82770.1"/>
    </source>
</evidence>
<sequence>MAKWKVYDFEKMNKVNVDIVVDGGKVKRIVYKNCSYDVMDVFNNDGVVIEGRYGSENLFMGNESTMVVTFDQIVEENPTWTIIVDTKNIRFVVWVMVASSKLGEFTAMMDNYPSFEGNSDGLQEVFKIKKQIKFVSSFYKI</sequence>
<accession>A0A3G5A683</accession>